<dbReference type="InterPro" id="IPR008042">
    <property type="entry name" value="Retrotrans_Pao"/>
</dbReference>
<dbReference type="PANTHER" id="PTHR22955:SF77">
    <property type="entry name" value="ASPARTIC PUTATIVE DOMAIN-CONTAINING PROTEIN-RELATED"/>
    <property type="match status" value="1"/>
</dbReference>
<dbReference type="PANTHER" id="PTHR22955">
    <property type="entry name" value="RETROTRANSPOSON"/>
    <property type="match status" value="1"/>
</dbReference>
<reference evidence="1" key="1">
    <citation type="submission" date="2020-08" db="EMBL/GenBank/DDBJ databases">
        <title>Multicomponent nature underlies the extraordinary mechanical properties of spider dragline silk.</title>
        <authorList>
            <person name="Kono N."/>
            <person name="Nakamura H."/>
            <person name="Mori M."/>
            <person name="Yoshida Y."/>
            <person name="Ohtoshi R."/>
            <person name="Malay A.D."/>
            <person name="Moran D.A.P."/>
            <person name="Tomita M."/>
            <person name="Numata K."/>
            <person name="Arakawa K."/>
        </authorList>
    </citation>
    <scope>NUCLEOTIDE SEQUENCE</scope>
</reference>
<protein>
    <submittedName>
        <fullName evidence="1">Integrase catalytic domain-containing protein</fullName>
    </submittedName>
</protein>
<evidence type="ECO:0000313" key="1">
    <source>
        <dbReference type="EMBL" id="GFS48754.1"/>
    </source>
</evidence>
<keyword evidence="2" id="KW-1185">Reference proteome</keyword>
<dbReference type="Pfam" id="PF05380">
    <property type="entry name" value="Peptidase_A17"/>
    <property type="match status" value="1"/>
</dbReference>
<dbReference type="Proteomes" id="UP000886998">
    <property type="component" value="Unassembled WGS sequence"/>
</dbReference>
<sequence length="231" mass="27260">MMRKGGFNLRKSYSETVFKVIPESQDLKVVQNEEIKILGIQIRSLQFQFLFQELWKLNLEWDDPIPEDLYKQWTAFRKELHLIEKMKIPRIIAWTDSTITLAWLNTEPYHWQPFVANRVSKIQTIPSVEWCHVSGIENPADLGTRELLPSQLLAYDQWIQGPLWLNQPINETSSYKIPETFSFSANALKEKRNLVTCVAKIEPLSVFTDRIFSFTKLIRVCAWILRFKEKQ</sequence>
<organism evidence="1 2">
    <name type="scientific">Trichonephila inaurata madagascariensis</name>
    <dbReference type="NCBI Taxonomy" id="2747483"/>
    <lineage>
        <taxon>Eukaryota</taxon>
        <taxon>Metazoa</taxon>
        <taxon>Ecdysozoa</taxon>
        <taxon>Arthropoda</taxon>
        <taxon>Chelicerata</taxon>
        <taxon>Arachnida</taxon>
        <taxon>Araneae</taxon>
        <taxon>Araneomorphae</taxon>
        <taxon>Entelegynae</taxon>
        <taxon>Araneoidea</taxon>
        <taxon>Nephilidae</taxon>
        <taxon>Trichonephila</taxon>
        <taxon>Trichonephila inaurata</taxon>
    </lineage>
</organism>
<dbReference type="OrthoDB" id="6434642at2759"/>
<proteinExistence type="predicted"/>
<dbReference type="AlphaFoldDB" id="A0A8X6IJQ4"/>
<comment type="caution">
    <text evidence="1">The sequence shown here is derived from an EMBL/GenBank/DDBJ whole genome shotgun (WGS) entry which is preliminary data.</text>
</comment>
<name>A0A8X6IJQ4_9ARAC</name>
<evidence type="ECO:0000313" key="2">
    <source>
        <dbReference type="Proteomes" id="UP000886998"/>
    </source>
</evidence>
<accession>A0A8X6IJQ4</accession>
<dbReference type="EMBL" id="BMAV01026266">
    <property type="protein sequence ID" value="GFS48754.1"/>
    <property type="molecule type" value="Genomic_DNA"/>
</dbReference>
<gene>
    <name evidence="1" type="primary">AVEN_92787_1</name>
    <name evidence="1" type="ORF">TNIN_487221</name>
</gene>